<dbReference type="RefSeq" id="WP_101873333.1">
    <property type="nucleotide sequence ID" value="NZ_BOUG01000010.1"/>
</dbReference>
<dbReference type="KEGG" id="lpg:BB562_07095"/>
<proteinExistence type="predicted"/>
<sequence>MEIKEFDDVVLKDGRTAGIVEVLDSTHFLADVGDGPSNWENIAIELKDIAWVYNRPNDSK</sequence>
<dbReference type="EMBL" id="JAVLAO010000001">
    <property type="protein sequence ID" value="MDT7038776.1"/>
    <property type="molecule type" value="Genomic_DNA"/>
</dbReference>
<dbReference type="EMBL" id="JAVLAQ010000001">
    <property type="protein sequence ID" value="MDT6988547.1"/>
    <property type="molecule type" value="Genomic_DNA"/>
</dbReference>
<evidence type="ECO:0000313" key="1">
    <source>
        <dbReference type="EMBL" id="MDT6988547.1"/>
    </source>
</evidence>
<reference evidence="1" key="1">
    <citation type="submission" date="2023-08" db="EMBL/GenBank/DDBJ databases">
        <authorList>
            <person name="Page C.A."/>
            <person name="Perez-Diaz I.M."/>
        </authorList>
    </citation>
    <scope>NUCLEOTIDE SEQUENCE</scope>
    <source>
        <strain evidence="2">1.8.9</strain>
        <strain evidence="1">7.8.46</strain>
    </source>
</reference>
<accession>A0AAP5UPY0</accession>
<dbReference type="Proteomes" id="UP001263852">
    <property type="component" value="Unassembled WGS sequence"/>
</dbReference>
<evidence type="ECO:0000313" key="2">
    <source>
        <dbReference type="EMBL" id="MDT7038776.1"/>
    </source>
</evidence>
<dbReference type="AlphaFoldDB" id="A0AAP5UPY0"/>
<protein>
    <submittedName>
        <fullName evidence="1">Uncharacterized protein</fullName>
    </submittedName>
</protein>
<comment type="caution">
    <text evidence="1">The sequence shown here is derived from an EMBL/GenBank/DDBJ whole genome shotgun (WGS) entry which is preliminary data.</text>
</comment>
<evidence type="ECO:0000313" key="3">
    <source>
        <dbReference type="Proteomes" id="UP001267003"/>
    </source>
</evidence>
<organism evidence="1 3">
    <name type="scientific">Lactiplantibacillus pentosus</name>
    <name type="common">Lactobacillus pentosus</name>
    <dbReference type="NCBI Taxonomy" id="1589"/>
    <lineage>
        <taxon>Bacteria</taxon>
        <taxon>Bacillati</taxon>
        <taxon>Bacillota</taxon>
        <taxon>Bacilli</taxon>
        <taxon>Lactobacillales</taxon>
        <taxon>Lactobacillaceae</taxon>
        <taxon>Lactiplantibacillus</taxon>
    </lineage>
</organism>
<name>A0AAP5UPY0_LACPE</name>
<gene>
    <name evidence="1" type="ORF">RI536_00180</name>
    <name evidence="2" type="ORF">RI555_07245</name>
</gene>
<dbReference type="Proteomes" id="UP001267003">
    <property type="component" value="Unassembled WGS sequence"/>
</dbReference>